<dbReference type="SUPFAM" id="SSF56801">
    <property type="entry name" value="Acetyl-CoA synthetase-like"/>
    <property type="match status" value="1"/>
</dbReference>
<dbReference type="Proteomes" id="UP001190466">
    <property type="component" value="Chromosome"/>
</dbReference>
<gene>
    <name evidence="4" type="ORF">MU0050_004490</name>
</gene>
<dbReference type="PANTHER" id="PTHR43767:SF1">
    <property type="entry name" value="NONRIBOSOMAL PEPTIDE SYNTHASE PES1 (EUROFUNG)-RELATED"/>
    <property type="match status" value="1"/>
</dbReference>
<feature type="domain" description="AMP-dependent synthetase/ligase" evidence="2">
    <location>
        <begin position="19"/>
        <end position="386"/>
    </location>
</feature>
<protein>
    <submittedName>
        <fullName evidence="4">AMP-binding protein</fullName>
    </submittedName>
</protein>
<dbReference type="RefSeq" id="WP_316512720.1">
    <property type="nucleotide sequence ID" value="NZ_OY726395.1"/>
</dbReference>
<dbReference type="Pfam" id="PF13193">
    <property type="entry name" value="AMP-binding_C"/>
    <property type="match status" value="1"/>
</dbReference>
<dbReference type="InterPro" id="IPR042099">
    <property type="entry name" value="ANL_N_sf"/>
</dbReference>
<dbReference type="PANTHER" id="PTHR43767">
    <property type="entry name" value="LONG-CHAIN-FATTY-ACID--COA LIGASE"/>
    <property type="match status" value="1"/>
</dbReference>
<dbReference type="InterPro" id="IPR020845">
    <property type="entry name" value="AMP-binding_CS"/>
</dbReference>
<accession>A0ABN9P4G4</accession>
<keyword evidence="5" id="KW-1185">Reference proteome</keyword>
<dbReference type="InterPro" id="IPR050237">
    <property type="entry name" value="ATP-dep_AMP-bd_enzyme"/>
</dbReference>
<evidence type="ECO:0000259" key="2">
    <source>
        <dbReference type="Pfam" id="PF00501"/>
    </source>
</evidence>
<organism evidence="4 5">
    <name type="scientific">[Mycobacterium] wendilense</name>
    <dbReference type="NCBI Taxonomy" id="3064284"/>
    <lineage>
        <taxon>Bacteria</taxon>
        <taxon>Bacillati</taxon>
        <taxon>Actinomycetota</taxon>
        <taxon>Actinomycetes</taxon>
        <taxon>Mycobacteriales</taxon>
        <taxon>Mycobacteriaceae</taxon>
        <taxon>Mycolicibacter</taxon>
    </lineage>
</organism>
<dbReference type="Pfam" id="PF00501">
    <property type="entry name" value="AMP-binding"/>
    <property type="match status" value="1"/>
</dbReference>
<dbReference type="Gene3D" id="3.30.300.30">
    <property type="match status" value="1"/>
</dbReference>
<dbReference type="Gene3D" id="3.40.50.12780">
    <property type="entry name" value="N-terminal domain of ligase-like"/>
    <property type="match status" value="1"/>
</dbReference>
<feature type="region of interest" description="Disordered" evidence="1">
    <location>
        <begin position="340"/>
        <end position="359"/>
    </location>
</feature>
<dbReference type="NCBIfam" id="NF005863">
    <property type="entry name" value="PRK07798.1"/>
    <property type="match status" value="1"/>
</dbReference>
<sequence length="547" mass="59027">MSGRSARPQSWWNVADICEAIAAATPAHVAISQGERRVTWTELNRRADGVAAALLHAGLEHQDRVALYLNNAPEYIESFVAATKASLVPVNTNFRYRDAELAYLWNNADAAAVVFHGAFTETAGRVRHNAPTVKQWIWVDDGTAECPDWATPYETAAATPAVASPRPRSTDDLIFLYTGGTTGMPKGVVFKQRQVLALPMRFAPTDLDVLIGELRQRGHGDTILIGPPLMHGTGMMAALQALLSGGTVSLLPSRRFDPLELWDTAERDDATQICIVGDAFARPMLDALRTHRDRWKLQSLTRVISAGVMFSAPLKRGLMDLLPGLSILDQLGSTENGTAGTCLSEPGTDVETGTFDPTPGVRVIDSDNRDVQPGSGAVGRIAIPGGAVGYHKDPDRSAQTFVILDGRRYTVAGDFAIIESDGRVRLLGRGSQCINTGGEKVFAEEVEEVLKCHRDVKDALVVGTPDDRFGEVVTAVVEASADVTDDQLIHHVKDALAAYKAPKHIVRVDSLGRSPNGKADYPAIRTLAVQHLGAAADLSDEVKEQHR</sequence>
<dbReference type="EMBL" id="OY726395">
    <property type="protein sequence ID" value="CAJ1586858.1"/>
    <property type="molecule type" value="Genomic_DNA"/>
</dbReference>
<name>A0ABN9P4G4_9MYCO</name>
<feature type="domain" description="AMP-binding enzyme C-terminal" evidence="3">
    <location>
        <begin position="445"/>
        <end position="518"/>
    </location>
</feature>
<reference evidence="4 5" key="1">
    <citation type="submission" date="2023-08" db="EMBL/GenBank/DDBJ databases">
        <authorList>
            <person name="Folkvardsen B D."/>
            <person name="Norman A."/>
        </authorList>
    </citation>
    <scope>NUCLEOTIDE SEQUENCE [LARGE SCALE GENOMIC DNA]</scope>
    <source>
        <strain evidence="4 5">Mu0050</strain>
    </source>
</reference>
<evidence type="ECO:0000313" key="5">
    <source>
        <dbReference type="Proteomes" id="UP001190466"/>
    </source>
</evidence>
<proteinExistence type="predicted"/>
<evidence type="ECO:0000259" key="3">
    <source>
        <dbReference type="Pfam" id="PF13193"/>
    </source>
</evidence>
<evidence type="ECO:0000313" key="4">
    <source>
        <dbReference type="EMBL" id="CAJ1586858.1"/>
    </source>
</evidence>
<dbReference type="InterPro" id="IPR025110">
    <property type="entry name" value="AMP-bd_C"/>
</dbReference>
<dbReference type="PROSITE" id="PS00455">
    <property type="entry name" value="AMP_BINDING"/>
    <property type="match status" value="1"/>
</dbReference>
<dbReference type="InterPro" id="IPR045851">
    <property type="entry name" value="AMP-bd_C_sf"/>
</dbReference>
<dbReference type="InterPro" id="IPR000873">
    <property type="entry name" value="AMP-dep_synth/lig_dom"/>
</dbReference>
<evidence type="ECO:0000256" key="1">
    <source>
        <dbReference type="SAM" id="MobiDB-lite"/>
    </source>
</evidence>